<comment type="caution">
    <text evidence="1">The sequence shown here is derived from an EMBL/GenBank/DDBJ whole genome shotgun (WGS) entry which is preliminary data.</text>
</comment>
<accession>A0A7W7W3H0</accession>
<dbReference type="Proteomes" id="UP000523007">
    <property type="component" value="Unassembled WGS sequence"/>
</dbReference>
<keyword evidence="2" id="KW-1185">Reference proteome</keyword>
<evidence type="ECO:0000313" key="1">
    <source>
        <dbReference type="EMBL" id="MBB4931799.1"/>
    </source>
</evidence>
<organism evidence="1 2">
    <name type="scientific">Lipingzhangella halophila</name>
    <dbReference type="NCBI Taxonomy" id="1783352"/>
    <lineage>
        <taxon>Bacteria</taxon>
        <taxon>Bacillati</taxon>
        <taxon>Actinomycetota</taxon>
        <taxon>Actinomycetes</taxon>
        <taxon>Streptosporangiales</taxon>
        <taxon>Nocardiopsidaceae</taxon>
        <taxon>Lipingzhangella</taxon>
    </lineage>
</organism>
<evidence type="ECO:0000313" key="2">
    <source>
        <dbReference type="Proteomes" id="UP000523007"/>
    </source>
</evidence>
<name>A0A7W7W3H0_9ACTN</name>
<protein>
    <submittedName>
        <fullName evidence="1">Uncharacterized protein</fullName>
    </submittedName>
</protein>
<dbReference type="EMBL" id="JACHJT010000001">
    <property type="protein sequence ID" value="MBB4931799.1"/>
    <property type="molecule type" value="Genomic_DNA"/>
</dbReference>
<reference evidence="1 2" key="1">
    <citation type="submission" date="2020-08" db="EMBL/GenBank/DDBJ databases">
        <title>Sequencing the genomes of 1000 actinobacteria strains.</title>
        <authorList>
            <person name="Klenk H.-P."/>
        </authorList>
    </citation>
    <scope>NUCLEOTIDE SEQUENCE [LARGE SCALE GENOMIC DNA]</scope>
    <source>
        <strain evidence="1 2">DSM 102030</strain>
    </source>
</reference>
<proteinExistence type="predicted"/>
<sequence>MTLSPLACRNRGCTHPKCRDAKNSYETNRRRQIGYGRWEPYVDAEPARRHVQWLVSQGVPLTRLVPIYPTVAVLVYGRPAIGQPPTAKMRRGPAEALLAVRPTWDMLGRWARVDASGTRRRIQALAALGWSLRAQSRHLRASPTRCERALREDTVTVEVARRVRDLYDELSMVRPEGTYAGITRRQAARRGWLPPLAWDDDLLDVPEAELQAELERRVDAMDSVELWRCHEAWRQGDPTPLMGVAGREYRRRKKERAKERQRLAA</sequence>
<dbReference type="RefSeq" id="WP_184578537.1">
    <property type="nucleotide sequence ID" value="NZ_JACHJT010000001.1"/>
</dbReference>
<dbReference type="AlphaFoldDB" id="A0A7W7W3H0"/>
<gene>
    <name evidence="1" type="ORF">F4561_002619</name>
</gene>